<dbReference type="Gene3D" id="3.40.50.300">
    <property type="entry name" value="P-loop containing nucleotide triphosphate hydrolases"/>
    <property type="match status" value="1"/>
</dbReference>
<sequence length="446" mass="50917">MADALWLKCVDELKYQVPDNIFTMWIRPLSASMHDNTMVVNVPNQYFASYIEKNHLSQIQTILHQLEPTLPIHVQIQIDKGNAITDAVSTQELGEQKVTLVKNEQQRSFQYIDPHFTFDQFVTAKSNQIAYSICRETANNLGQSKNNPLFIYGATGLGKTHLMQAIAHEILKQGKSFYYFTSDKFVNQLVNSLRKQKIDEFKDKIKKADLLIIDDIHVIAGKQKSSEQFLLLLNDFMSKNKQVILASDKHPSALTDFDERLKSRLAWGVAVALEPPELETRIQILQKKSKAQEVNLPKECAIFIAQHIIANVRELEGALNKVLAISRLLNQPIHLELVQMALKDLIAIRVQAVSMDNIRKVVAEFYDISVKDLMGKKRLRHIARPRQVAMSLARELTNNSFTEIGQSFGGRDHTTVMHACEKVQELCVSDLMFDKDYRSLKLMLQT</sequence>
<comment type="caution">
    <text evidence="8">Lacks conserved residue(s) required for the propagation of feature annotation.</text>
</comment>
<dbReference type="PROSITE" id="PS01008">
    <property type="entry name" value="DNAA"/>
    <property type="match status" value="1"/>
</dbReference>
<dbReference type="Pfam" id="PF11638">
    <property type="entry name" value="DnaA_N"/>
    <property type="match status" value="1"/>
</dbReference>
<accession>A0AA91J9T4</accession>
<dbReference type="FunFam" id="1.10.8.60:FF:000003">
    <property type="entry name" value="Chromosomal replication initiator protein DnaA"/>
    <property type="match status" value="1"/>
</dbReference>
<dbReference type="GO" id="GO:0005886">
    <property type="term" value="C:plasma membrane"/>
    <property type="evidence" value="ECO:0007669"/>
    <property type="project" value="TreeGrafter"/>
</dbReference>
<dbReference type="InterPro" id="IPR038454">
    <property type="entry name" value="DnaA_N_sf"/>
</dbReference>
<evidence type="ECO:0000259" key="13">
    <source>
        <dbReference type="SMART" id="SM00760"/>
    </source>
</evidence>
<keyword evidence="6 8" id="KW-0446">Lipid-binding</keyword>
<reference evidence="14" key="1">
    <citation type="submission" date="2016-06" db="EMBL/GenBank/DDBJ databases">
        <title>Draft genome of Moraxella osloensis CCUG 67237.</title>
        <authorList>
            <person name="Salva-Serra F."/>
            <person name="Engstrom-Jakobsson H."/>
            <person name="Thorell K."/>
            <person name="Gonzales-Siles L."/>
            <person name="Karlsson R."/>
            <person name="Boulund F."/>
            <person name="Engstrand L."/>
            <person name="Kristiansson E."/>
            <person name="Moore E."/>
        </authorList>
    </citation>
    <scope>NUCLEOTIDE SEQUENCE [LARGE SCALE GENOMIC DNA]</scope>
    <source>
        <strain evidence="14">CCUG 67237</strain>
    </source>
</reference>
<evidence type="ECO:0000256" key="5">
    <source>
        <dbReference type="ARBA" id="ARBA00022840"/>
    </source>
</evidence>
<dbReference type="GO" id="GO:0006270">
    <property type="term" value="P:DNA replication initiation"/>
    <property type="evidence" value="ECO:0007669"/>
    <property type="project" value="UniProtKB-UniRule"/>
</dbReference>
<keyword evidence="4 8" id="KW-0547">Nucleotide-binding</keyword>
<dbReference type="SMART" id="SM00382">
    <property type="entry name" value="AAA"/>
    <property type="match status" value="1"/>
</dbReference>
<feature type="binding site" evidence="8">
    <location>
        <position position="159"/>
    </location>
    <ligand>
        <name>ATP</name>
        <dbReference type="ChEBI" id="CHEBI:30616"/>
    </ligand>
</feature>
<feature type="binding site" evidence="8">
    <location>
        <position position="158"/>
    </location>
    <ligand>
        <name>ATP</name>
        <dbReference type="ChEBI" id="CHEBI:30616"/>
    </ligand>
</feature>
<dbReference type="AlphaFoldDB" id="A0AA91J9T4"/>
<dbReference type="Gene3D" id="1.10.1750.10">
    <property type="match status" value="1"/>
</dbReference>
<feature type="domain" description="AAA+ ATPase" evidence="12">
    <location>
        <begin position="145"/>
        <end position="271"/>
    </location>
</feature>
<dbReference type="InterPro" id="IPR003593">
    <property type="entry name" value="AAA+_ATPase"/>
</dbReference>
<dbReference type="InterPro" id="IPR024633">
    <property type="entry name" value="DnaA_N_dom"/>
</dbReference>
<organism evidence="14">
    <name type="scientific">Faucicola osloensis</name>
    <name type="common">Moraxella osloensis</name>
    <dbReference type="NCBI Taxonomy" id="34062"/>
    <lineage>
        <taxon>Bacteria</taxon>
        <taxon>Pseudomonadati</taxon>
        <taxon>Pseudomonadota</taxon>
        <taxon>Gammaproteobacteria</taxon>
        <taxon>Moraxellales</taxon>
        <taxon>Moraxellaceae</taxon>
        <taxon>Faucicola</taxon>
    </lineage>
</organism>
<dbReference type="InterPro" id="IPR013159">
    <property type="entry name" value="DnaA_C"/>
</dbReference>
<feature type="domain" description="Chromosomal replication initiator DnaA C-terminal" evidence="13">
    <location>
        <begin position="354"/>
        <end position="423"/>
    </location>
</feature>
<comment type="similarity">
    <text evidence="1 8 11">Belongs to the DnaA family.</text>
</comment>
<evidence type="ECO:0000256" key="10">
    <source>
        <dbReference type="RuleBase" id="RU000577"/>
    </source>
</evidence>
<dbReference type="InterPro" id="IPR018312">
    <property type="entry name" value="Chromosome_initiator_DnaA_CS"/>
</dbReference>
<dbReference type="GO" id="GO:0003688">
    <property type="term" value="F:DNA replication origin binding"/>
    <property type="evidence" value="ECO:0007669"/>
    <property type="project" value="UniProtKB-UniRule"/>
</dbReference>
<evidence type="ECO:0000256" key="6">
    <source>
        <dbReference type="ARBA" id="ARBA00023121"/>
    </source>
</evidence>
<name>A0AA91J9T4_FAUOS</name>
<evidence type="ECO:0000256" key="8">
    <source>
        <dbReference type="HAMAP-Rule" id="MF_00377"/>
    </source>
</evidence>
<keyword evidence="3 8" id="KW-0235">DNA replication</keyword>
<evidence type="ECO:0000259" key="12">
    <source>
        <dbReference type="SMART" id="SM00382"/>
    </source>
</evidence>
<feature type="region of interest" description="Domain IV, binds dsDNA" evidence="8">
    <location>
        <begin position="327"/>
        <end position="446"/>
    </location>
</feature>
<dbReference type="PRINTS" id="PR00051">
    <property type="entry name" value="DNAA"/>
</dbReference>
<evidence type="ECO:0000256" key="1">
    <source>
        <dbReference type="ARBA" id="ARBA00006583"/>
    </source>
</evidence>
<dbReference type="InterPro" id="IPR010921">
    <property type="entry name" value="Trp_repressor/repl_initiator"/>
</dbReference>
<keyword evidence="7 8" id="KW-0238">DNA-binding</keyword>
<dbReference type="Gene3D" id="3.30.300.180">
    <property type="match status" value="1"/>
</dbReference>
<evidence type="ECO:0000256" key="7">
    <source>
        <dbReference type="ARBA" id="ARBA00023125"/>
    </source>
</evidence>
<dbReference type="GO" id="GO:0006275">
    <property type="term" value="P:regulation of DNA replication"/>
    <property type="evidence" value="ECO:0007669"/>
    <property type="project" value="UniProtKB-UniRule"/>
</dbReference>
<comment type="caution">
    <text evidence="14">The sequence shown here is derived from an EMBL/GenBank/DDBJ whole genome shotgun (WGS) entry which is preliminary data.</text>
</comment>
<dbReference type="Pfam" id="PF08299">
    <property type="entry name" value="Bac_DnaA_C"/>
    <property type="match status" value="1"/>
</dbReference>
<dbReference type="SUPFAM" id="SSF48295">
    <property type="entry name" value="TrpR-like"/>
    <property type="match status" value="1"/>
</dbReference>
<keyword evidence="5 8" id="KW-0067">ATP-binding</keyword>
<dbReference type="SUPFAM" id="SSF52540">
    <property type="entry name" value="P-loop containing nucleoside triphosphate hydrolases"/>
    <property type="match status" value="1"/>
</dbReference>
<dbReference type="EMBL" id="LZMT01000025">
    <property type="protein sequence ID" value="OBX63333.1"/>
    <property type="molecule type" value="Genomic_DNA"/>
</dbReference>
<comment type="subunit">
    <text evidence="8">Oligomerizes as a right-handed, spiral filament on DNA at oriC.</text>
</comment>
<feature type="binding site" evidence="8">
    <location>
        <position position="156"/>
    </location>
    <ligand>
        <name>ATP</name>
        <dbReference type="ChEBI" id="CHEBI:30616"/>
    </ligand>
</feature>
<gene>
    <name evidence="8" type="primary">dnaA</name>
    <name evidence="14" type="ORF">A9299_10660</name>
</gene>
<dbReference type="Pfam" id="PF00308">
    <property type="entry name" value="Bac_DnaA"/>
    <property type="match status" value="1"/>
</dbReference>
<dbReference type="GO" id="GO:0008289">
    <property type="term" value="F:lipid binding"/>
    <property type="evidence" value="ECO:0007669"/>
    <property type="project" value="UniProtKB-KW"/>
</dbReference>
<dbReference type="NCBIfam" id="TIGR00362">
    <property type="entry name" value="DnaA"/>
    <property type="match status" value="1"/>
</dbReference>
<dbReference type="GO" id="GO:0005524">
    <property type="term" value="F:ATP binding"/>
    <property type="evidence" value="ECO:0007669"/>
    <property type="project" value="UniProtKB-UniRule"/>
</dbReference>
<dbReference type="CDD" id="cd00009">
    <property type="entry name" value="AAA"/>
    <property type="match status" value="1"/>
</dbReference>
<dbReference type="InterPro" id="IPR020591">
    <property type="entry name" value="Chromosome_initiator_DnaA-like"/>
</dbReference>
<feature type="binding site" evidence="8">
    <location>
        <position position="160"/>
    </location>
    <ligand>
        <name>ATP</name>
        <dbReference type="ChEBI" id="CHEBI:30616"/>
    </ligand>
</feature>
<dbReference type="InterPro" id="IPR013317">
    <property type="entry name" value="DnaA_dom"/>
</dbReference>
<dbReference type="GO" id="GO:0005737">
    <property type="term" value="C:cytoplasm"/>
    <property type="evidence" value="ECO:0007669"/>
    <property type="project" value="UniProtKB-SubCell"/>
</dbReference>
<dbReference type="InterPro" id="IPR001957">
    <property type="entry name" value="Chromosome_initiator_DnaA"/>
</dbReference>
<dbReference type="CDD" id="cd06571">
    <property type="entry name" value="Bac_DnaA_C"/>
    <property type="match status" value="1"/>
</dbReference>
<proteinExistence type="inferred from homology"/>
<dbReference type="SMART" id="SM00760">
    <property type="entry name" value="Bac_DnaA_C"/>
    <property type="match status" value="1"/>
</dbReference>
<evidence type="ECO:0000256" key="2">
    <source>
        <dbReference type="ARBA" id="ARBA00022490"/>
    </source>
</evidence>
<feature type="region of interest" description="Domain I, interacts with DnaA modulators" evidence="8">
    <location>
        <begin position="1"/>
        <end position="105"/>
    </location>
</feature>
<evidence type="ECO:0000256" key="9">
    <source>
        <dbReference type="NCBIfam" id="TIGR00362"/>
    </source>
</evidence>
<dbReference type="Gene3D" id="1.10.8.60">
    <property type="match status" value="1"/>
</dbReference>
<evidence type="ECO:0000256" key="3">
    <source>
        <dbReference type="ARBA" id="ARBA00022705"/>
    </source>
</evidence>
<dbReference type="PANTHER" id="PTHR30050">
    <property type="entry name" value="CHROMOSOMAL REPLICATION INITIATOR PROTEIN DNAA"/>
    <property type="match status" value="1"/>
</dbReference>
<comment type="function">
    <text evidence="8 10">Plays an essential role in the initiation and regulation of chromosomal replication. ATP-DnaA binds to the origin of replication (oriC) to initiate formation of the DNA replication initiation complex once per cell cycle. Binds the DnaA box (a 9 base pair repeat at the origin) and separates the double-stranded (ds)DNA. Forms a right-handed helical filament on oriC DNA; dsDNA binds to the exterior of the filament while single-stranded (ss)DNA is stabiized in the filament's interior. The ATP-DnaA-oriC complex binds and stabilizes one strand of the AT-rich DNA unwinding element (DUE), permitting loading of DNA polymerase. After initiation quickly degrades to an ADP-DnaA complex that is not apt for DNA replication. Binds acidic phospholipids.</text>
</comment>
<protein>
    <recommendedName>
        <fullName evidence="8 9">Chromosomal replication initiator protein DnaA</fullName>
    </recommendedName>
</protein>
<evidence type="ECO:0000313" key="14">
    <source>
        <dbReference type="EMBL" id="OBX63333.1"/>
    </source>
</evidence>
<dbReference type="InterPro" id="IPR027417">
    <property type="entry name" value="P-loop_NTPase"/>
</dbReference>
<evidence type="ECO:0000256" key="4">
    <source>
        <dbReference type="ARBA" id="ARBA00022741"/>
    </source>
</evidence>
<keyword evidence="2 8" id="KW-0963">Cytoplasm</keyword>
<comment type="domain">
    <text evidence="8">Domain I is involved in oligomerization and binding regulators, domain II is flexibile and of varying length in different bacteria, domain III forms the AAA+ region, while domain IV binds dsDNA.</text>
</comment>
<dbReference type="HAMAP" id="MF_00377">
    <property type="entry name" value="DnaA_bact"/>
    <property type="match status" value="1"/>
</dbReference>
<evidence type="ECO:0000256" key="11">
    <source>
        <dbReference type="RuleBase" id="RU004227"/>
    </source>
</evidence>
<comment type="subcellular location">
    <subcellularLocation>
        <location evidence="8">Cytoplasm</location>
    </subcellularLocation>
</comment>
<dbReference type="PANTHER" id="PTHR30050:SF2">
    <property type="entry name" value="CHROMOSOMAL REPLICATION INITIATOR PROTEIN DNAA"/>
    <property type="match status" value="1"/>
</dbReference>